<name>A0AAV6HML7_9ERIC</name>
<evidence type="ECO:0000313" key="1">
    <source>
        <dbReference type="EMBL" id="KAG5512904.1"/>
    </source>
</evidence>
<protein>
    <submittedName>
        <fullName evidence="1">Uncharacterized protein</fullName>
    </submittedName>
</protein>
<dbReference type="Proteomes" id="UP000823749">
    <property type="component" value="Unassembled WGS sequence"/>
</dbReference>
<reference evidence="1" key="1">
    <citation type="submission" date="2020-08" db="EMBL/GenBank/DDBJ databases">
        <title>Plant Genome Project.</title>
        <authorList>
            <person name="Zhang R.-G."/>
        </authorList>
    </citation>
    <scope>NUCLEOTIDE SEQUENCE</scope>
    <source>
        <strain evidence="1">WSP0</strain>
        <tissue evidence="1">Leaf</tissue>
    </source>
</reference>
<dbReference type="AlphaFoldDB" id="A0AAV6HML7"/>
<evidence type="ECO:0000313" key="2">
    <source>
        <dbReference type="Proteomes" id="UP000823749"/>
    </source>
</evidence>
<organism evidence="1 2">
    <name type="scientific">Rhododendron griersonianum</name>
    <dbReference type="NCBI Taxonomy" id="479676"/>
    <lineage>
        <taxon>Eukaryota</taxon>
        <taxon>Viridiplantae</taxon>
        <taxon>Streptophyta</taxon>
        <taxon>Embryophyta</taxon>
        <taxon>Tracheophyta</taxon>
        <taxon>Spermatophyta</taxon>
        <taxon>Magnoliopsida</taxon>
        <taxon>eudicotyledons</taxon>
        <taxon>Gunneridae</taxon>
        <taxon>Pentapetalae</taxon>
        <taxon>asterids</taxon>
        <taxon>Ericales</taxon>
        <taxon>Ericaceae</taxon>
        <taxon>Ericoideae</taxon>
        <taxon>Rhodoreae</taxon>
        <taxon>Rhododendron</taxon>
    </lineage>
</organism>
<sequence>MGGGVERPGLFFVIRQMMDAIGPLELSLQAKSKHVCWMTKLSSAGDIGDESRVSVALPLESFLSLTMRNRESMKINGERSRIIMRSRTSQFVFRDPADDGCNWATRIVASSQVKPWLLDDEIFVTWRYWG</sequence>
<keyword evidence="2" id="KW-1185">Reference proteome</keyword>
<proteinExistence type="predicted"/>
<gene>
    <name evidence="1" type="ORF">RHGRI_038728</name>
</gene>
<dbReference type="EMBL" id="JACTNZ010000036">
    <property type="protein sequence ID" value="KAG5512904.1"/>
    <property type="molecule type" value="Genomic_DNA"/>
</dbReference>
<accession>A0AAV6HML7</accession>
<comment type="caution">
    <text evidence="1">The sequence shown here is derived from an EMBL/GenBank/DDBJ whole genome shotgun (WGS) entry which is preliminary data.</text>
</comment>